<sequence>MDGPLVQGFFIKERSGMSDSLFQLEKVGFQANGNQILQDIS</sequence>
<accession>A0ABU3ETD5</accession>
<name>A0ABU3ETD5_9ENTE</name>
<feature type="non-terminal residue" evidence="1">
    <location>
        <position position="41"/>
    </location>
</feature>
<reference evidence="1 2" key="1">
    <citation type="submission" date="2023-03" db="EMBL/GenBank/DDBJ databases">
        <authorList>
            <person name="Shen W."/>
            <person name="Cai J."/>
        </authorList>
    </citation>
    <scope>NUCLEOTIDE SEQUENCE [LARGE SCALE GENOMIC DNA]</scope>
    <source>
        <strain evidence="1 2">P72-2</strain>
    </source>
</reference>
<gene>
    <name evidence="1" type="ORF">P7D39_14100</name>
</gene>
<evidence type="ECO:0000313" key="2">
    <source>
        <dbReference type="Proteomes" id="UP001256547"/>
    </source>
</evidence>
<dbReference type="Proteomes" id="UP001256547">
    <property type="component" value="Unassembled WGS sequence"/>
</dbReference>
<keyword evidence="2" id="KW-1185">Reference proteome</keyword>
<dbReference type="EMBL" id="JARPYR010000081">
    <property type="protein sequence ID" value="MDT2598120.1"/>
    <property type="molecule type" value="Genomic_DNA"/>
</dbReference>
<protein>
    <submittedName>
        <fullName evidence="1">ABC transporter</fullName>
    </submittedName>
</protein>
<comment type="caution">
    <text evidence="1">The sequence shown here is derived from an EMBL/GenBank/DDBJ whole genome shotgun (WGS) entry which is preliminary data.</text>
</comment>
<organism evidence="1 2">
    <name type="scientific">Enterococcus dongliensis</name>
    <dbReference type="NCBI Taxonomy" id="2559925"/>
    <lineage>
        <taxon>Bacteria</taxon>
        <taxon>Bacillati</taxon>
        <taxon>Bacillota</taxon>
        <taxon>Bacilli</taxon>
        <taxon>Lactobacillales</taxon>
        <taxon>Enterococcaceae</taxon>
        <taxon>Enterococcus</taxon>
    </lineage>
</organism>
<proteinExistence type="predicted"/>
<evidence type="ECO:0000313" key="1">
    <source>
        <dbReference type="EMBL" id="MDT2598120.1"/>
    </source>
</evidence>